<proteinExistence type="predicted"/>
<organism evidence="2 3">
    <name type="scientific">Fusarium flagelliforme</name>
    <dbReference type="NCBI Taxonomy" id="2675880"/>
    <lineage>
        <taxon>Eukaryota</taxon>
        <taxon>Fungi</taxon>
        <taxon>Dikarya</taxon>
        <taxon>Ascomycota</taxon>
        <taxon>Pezizomycotina</taxon>
        <taxon>Sordariomycetes</taxon>
        <taxon>Hypocreomycetidae</taxon>
        <taxon>Hypocreales</taxon>
        <taxon>Nectriaceae</taxon>
        <taxon>Fusarium</taxon>
        <taxon>Fusarium incarnatum-equiseti species complex</taxon>
    </lineage>
</organism>
<accession>A0A395M9M8</accession>
<sequence length="798" mass="88117">MPSIPSNPTPNQSAPLLSQDAQPGSAVGFQQQGTVDWISMANGTVGFSVDVLSRLSKAGVEALTIYAARAIFTNIRLGQVGERRLNDALQAAKAFPSVSNILWFGFGVKHIIRSMQESAEGLACLGICASLTEQYSTVIAAKVLRELFLLYSPPADLTPTLRQWISLVEASEGLLGPTDFGLVLHGLSRFCLRDGCCNVRGCASPEHIAVALKGIFDLSKGYLDCLFLSGGADCAWMAAISHWLLDLSVEIQDRNGSVIYRPQGTKRQLRNDAQLVITYIDEPSQSVEIVRKHYIIPSGRSIFSNATDHEDDVISYGRVDWATCLSDTFGTPMKRLLSTQSRTTGICLGSASRILYAVMRDEDDTLTLEKKRGVRMDAPPISSSSYGRGFFLFSRRLLPELDENTSLVGSMETALGKSYTEAVQLFSQSIVSLSSFCPCHVCSEEGNPTNNMEDQPFCLITMIETICTLVRIMSVCHMQQGLEINPTRSGLEKLYWMRRKIASATVKSDYDPIFTGLLQSWPRPSIMTLAEILFTGRGDRHMAWSKRINSPAAACCNGLCFYLNTLIEVTSDPERACLVNVIPGRIEWNKSTYDYVQDIIDEQEKGTDEMVYQSTGAETITQYDGLMDSSSPDLKAELIVEEAATVNRGLLANYRITTQKFPSRQFLLGPRMVWYRLNDAFTAATCQGRICKSLDGFRSILVRGEGIIRKEGVLQEPLAPIIRVLPSQDLSIWLALSQTNFPAASRTNFPAASGELRQRPSRIFNKLQGGQCIRCCVLRAAEFSEEFDTCCVCIITVP</sequence>
<dbReference type="Proteomes" id="UP000265631">
    <property type="component" value="Unassembled WGS sequence"/>
</dbReference>
<protein>
    <submittedName>
        <fullName evidence="2">Uncharacterized protein</fullName>
    </submittedName>
</protein>
<evidence type="ECO:0000313" key="2">
    <source>
        <dbReference type="EMBL" id="RFN44530.1"/>
    </source>
</evidence>
<dbReference type="AlphaFoldDB" id="A0A395M9M8"/>
<feature type="compositionally biased region" description="Polar residues" evidence="1">
    <location>
        <begin position="9"/>
        <end position="26"/>
    </location>
</feature>
<feature type="region of interest" description="Disordered" evidence="1">
    <location>
        <begin position="1"/>
        <end position="26"/>
    </location>
</feature>
<gene>
    <name evidence="2" type="ORF">FIE12Z_11244</name>
</gene>
<dbReference type="EMBL" id="PXXK01000425">
    <property type="protein sequence ID" value="RFN44530.1"/>
    <property type="molecule type" value="Genomic_DNA"/>
</dbReference>
<comment type="caution">
    <text evidence="2">The sequence shown here is derived from an EMBL/GenBank/DDBJ whole genome shotgun (WGS) entry which is preliminary data.</text>
</comment>
<name>A0A395M9M8_9HYPO</name>
<dbReference type="STRING" id="2594813.A0A395M9M8"/>
<keyword evidence="3" id="KW-1185">Reference proteome</keyword>
<evidence type="ECO:0000313" key="3">
    <source>
        <dbReference type="Proteomes" id="UP000265631"/>
    </source>
</evidence>
<reference evidence="2 3" key="1">
    <citation type="journal article" date="2018" name="PLoS Pathog.">
        <title>Evolution of structural diversity of trichothecenes, a family of toxins produced by plant pathogenic and entomopathogenic fungi.</title>
        <authorList>
            <person name="Proctor R.H."/>
            <person name="McCormick S.P."/>
            <person name="Kim H.S."/>
            <person name="Cardoza R.E."/>
            <person name="Stanley A.M."/>
            <person name="Lindo L."/>
            <person name="Kelly A."/>
            <person name="Brown D.W."/>
            <person name="Lee T."/>
            <person name="Vaughan M.M."/>
            <person name="Alexander N.J."/>
            <person name="Busman M."/>
            <person name="Gutierrez S."/>
        </authorList>
    </citation>
    <scope>NUCLEOTIDE SEQUENCE [LARGE SCALE GENOMIC DNA]</scope>
    <source>
        <strain evidence="2 3">NRRL 13405</strain>
    </source>
</reference>
<evidence type="ECO:0000256" key="1">
    <source>
        <dbReference type="SAM" id="MobiDB-lite"/>
    </source>
</evidence>